<dbReference type="InterPro" id="IPR011032">
    <property type="entry name" value="GroES-like_sf"/>
</dbReference>
<dbReference type="Pfam" id="PF08240">
    <property type="entry name" value="ADH_N"/>
    <property type="match status" value="1"/>
</dbReference>
<protein>
    <recommendedName>
        <fullName evidence="1">Enoyl reductase (ER) domain-containing protein</fullName>
    </recommendedName>
</protein>
<evidence type="ECO:0000259" key="1">
    <source>
        <dbReference type="SMART" id="SM00829"/>
    </source>
</evidence>
<dbReference type="SMART" id="SM00829">
    <property type="entry name" value="PKS_ER"/>
    <property type="match status" value="1"/>
</dbReference>
<dbReference type="SUPFAM" id="SSF51735">
    <property type="entry name" value="NAD(P)-binding Rossmann-fold domains"/>
    <property type="match status" value="1"/>
</dbReference>
<dbReference type="CDD" id="cd08276">
    <property type="entry name" value="MDR7"/>
    <property type="match status" value="1"/>
</dbReference>
<dbReference type="PANTHER" id="PTHR45033">
    <property type="match status" value="1"/>
</dbReference>
<dbReference type="InterPro" id="IPR013149">
    <property type="entry name" value="ADH-like_C"/>
</dbReference>
<comment type="caution">
    <text evidence="2">The sequence shown here is derived from an EMBL/GenBank/DDBJ whole genome shotgun (WGS) entry which is preliminary data.</text>
</comment>
<dbReference type="InterPro" id="IPR013154">
    <property type="entry name" value="ADH-like_N"/>
</dbReference>
<feature type="domain" description="Enoyl reductase (ER)" evidence="1">
    <location>
        <begin position="16"/>
        <end position="346"/>
    </location>
</feature>
<dbReference type="PANTHER" id="PTHR45033:SF3">
    <property type="entry name" value="DEHYDROGENASE, PUTATIVE (AFU_ORTHOLOGUE AFUA_2G13270)-RELATED"/>
    <property type="match status" value="1"/>
</dbReference>
<dbReference type="Gene3D" id="3.40.50.720">
    <property type="entry name" value="NAD(P)-binding Rossmann-like Domain"/>
    <property type="match status" value="1"/>
</dbReference>
<proteinExistence type="predicted"/>
<evidence type="ECO:0000313" key="2">
    <source>
        <dbReference type="EMBL" id="KAA8907983.1"/>
    </source>
</evidence>
<name>A0A5J5EZV8_9PEZI</name>
<dbReference type="SUPFAM" id="SSF50129">
    <property type="entry name" value="GroES-like"/>
    <property type="match status" value="1"/>
</dbReference>
<dbReference type="FunFam" id="3.40.50.720:FF:000481">
    <property type="entry name" value="Alcohol dehydrogenase, variant"/>
    <property type="match status" value="1"/>
</dbReference>
<dbReference type="InParanoid" id="A0A5J5EZV8"/>
<dbReference type="Pfam" id="PF00107">
    <property type="entry name" value="ADH_zinc_N"/>
    <property type="match status" value="1"/>
</dbReference>
<keyword evidence="3" id="KW-1185">Reference proteome</keyword>
<dbReference type="Proteomes" id="UP000326924">
    <property type="component" value="Unassembled WGS sequence"/>
</dbReference>
<gene>
    <name evidence="2" type="ORF">FN846DRAFT_1012133</name>
</gene>
<evidence type="ECO:0000313" key="3">
    <source>
        <dbReference type="Proteomes" id="UP000326924"/>
    </source>
</evidence>
<dbReference type="OrthoDB" id="449487at2759"/>
<dbReference type="GO" id="GO:0016491">
    <property type="term" value="F:oxidoreductase activity"/>
    <property type="evidence" value="ECO:0007669"/>
    <property type="project" value="InterPro"/>
</dbReference>
<reference evidence="2 3" key="1">
    <citation type="submission" date="2019-09" db="EMBL/GenBank/DDBJ databases">
        <title>Draft genome of the ectomycorrhizal ascomycete Sphaerosporella brunnea.</title>
        <authorList>
            <consortium name="DOE Joint Genome Institute"/>
            <person name="Benucci G.M."/>
            <person name="Marozzi G."/>
            <person name="Antonielli L."/>
            <person name="Sanchez S."/>
            <person name="Marco P."/>
            <person name="Wang X."/>
            <person name="Falini L.B."/>
            <person name="Barry K."/>
            <person name="Haridas S."/>
            <person name="Lipzen A."/>
            <person name="Labutti K."/>
            <person name="Grigoriev I.V."/>
            <person name="Murat C."/>
            <person name="Martin F."/>
            <person name="Albertini E."/>
            <person name="Donnini D."/>
            <person name="Bonito G."/>
        </authorList>
    </citation>
    <scope>NUCLEOTIDE SEQUENCE [LARGE SCALE GENOMIC DNA]</scope>
    <source>
        <strain evidence="2 3">Sb_GMNB300</strain>
    </source>
</reference>
<dbReference type="EMBL" id="VXIS01000074">
    <property type="protein sequence ID" value="KAA8907983.1"/>
    <property type="molecule type" value="Genomic_DNA"/>
</dbReference>
<dbReference type="AlphaFoldDB" id="A0A5J5EZV8"/>
<dbReference type="InterPro" id="IPR036291">
    <property type="entry name" value="NAD(P)-bd_dom_sf"/>
</dbReference>
<accession>A0A5J5EZV8</accession>
<sequence>MKAIVLQPVPPAKPGEIFYPLQAVNLPTPTPGAGEVLVRIVAASLNHRDLFQRRGLYPGTAPSIPLLADGYGIVATPSSRLHNKAVIINPAKGWAGDARGPEPGSGGGFAILGGTRHYPNGTLQEYGVFAEEALVEAPAHLSAEEAAALPLTGLTAWRAVATKARVQRGDHVLIPGIGGGVALMALLFAVRRGARVWVTSSSEEKIRRARELGAEGGVLYSRPGWETELAALLPKDRPFLDAVVDGAGGDVVARVTRVLRDGGRIVSYGMTLGPKLPFTMGAVLKNIEVLGTTMGSRREFLEMVAFVEESGLRPVVSRVVQGLDIDKLESLWEDMEKGRQFGKLVVRVAEDEEERGRL</sequence>
<dbReference type="InterPro" id="IPR052711">
    <property type="entry name" value="Zinc_ADH-like"/>
</dbReference>
<dbReference type="Gene3D" id="3.90.180.10">
    <property type="entry name" value="Medium-chain alcohol dehydrogenases, catalytic domain"/>
    <property type="match status" value="1"/>
</dbReference>
<dbReference type="InterPro" id="IPR020843">
    <property type="entry name" value="ER"/>
</dbReference>
<organism evidence="2 3">
    <name type="scientific">Sphaerosporella brunnea</name>
    <dbReference type="NCBI Taxonomy" id="1250544"/>
    <lineage>
        <taxon>Eukaryota</taxon>
        <taxon>Fungi</taxon>
        <taxon>Dikarya</taxon>
        <taxon>Ascomycota</taxon>
        <taxon>Pezizomycotina</taxon>
        <taxon>Pezizomycetes</taxon>
        <taxon>Pezizales</taxon>
        <taxon>Pyronemataceae</taxon>
        <taxon>Sphaerosporella</taxon>
    </lineage>
</organism>